<proteinExistence type="predicted"/>
<reference evidence="2 3" key="1">
    <citation type="journal article" date="2019" name="Nat. Plants">
        <title>Genome sequencing of Musa balbisiana reveals subgenome evolution and function divergence in polyploid bananas.</title>
        <authorList>
            <person name="Yao X."/>
        </authorList>
    </citation>
    <scope>NUCLEOTIDE SEQUENCE [LARGE SCALE GENOMIC DNA]</scope>
    <source>
        <strain evidence="3">cv. DH-PKW</strain>
        <tissue evidence="2">Leaves</tissue>
    </source>
</reference>
<dbReference type="EMBL" id="PYDT01000004">
    <property type="protein sequence ID" value="THU64942.1"/>
    <property type="molecule type" value="Genomic_DNA"/>
</dbReference>
<gene>
    <name evidence="2" type="ORF">C4D60_Mb01t31830</name>
</gene>
<accession>A0A4S8JS71</accession>
<feature type="region of interest" description="Disordered" evidence="1">
    <location>
        <begin position="189"/>
        <end position="223"/>
    </location>
</feature>
<dbReference type="PANTHER" id="PTHR33675">
    <property type="entry name" value="NUCLEAR RECEPTOR FAMILY 2 GROUP C PROTEIN"/>
    <property type="match status" value="1"/>
</dbReference>
<protein>
    <submittedName>
        <fullName evidence="2">Uncharacterized protein</fullName>
    </submittedName>
</protein>
<dbReference type="PANTHER" id="PTHR33675:SF1">
    <property type="entry name" value="HOLOCARBOXYLASE SYNTHETASE"/>
    <property type="match status" value="1"/>
</dbReference>
<sequence length="223" mass="24692">MARKRKTEEATPLDEADRTLYTTFRGAANSLSQLYTQSVHHQALSFHAGERHALVPRSLPSFSLPPHPRDLDKLCQWISSQDEIGSRLTVADIATHIQNEMDFEVENPSTSPISEFQQQTQSTTHFMNSSAQPLFDLSSQVSTGCVPPSGDSDQAKNCVFSNPLYGPARGSFQHYHLAQGCGVYANGGARNHDPNHNQELNSLRSNESSMDMNLDSPTHQSYC</sequence>
<organism evidence="2 3">
    <name type="scientific">Musa balbisiana</name>
    <name type="common">Banana</name>
    <dbReference type="NCBI Taxonomy" id="52838"/>
    <lineage>
        <taxon>Eukaryota</taxon>
        <taxon>Viridiplantae</taxon>
        <taxon>Streptophyta</taxon>
        <taxon>Embryophyta</taxon>
        <taxon>Tracheophyta</taxon>
        <taxon>Spermatophyta</taxon>
        <taxon>Magnoliopsida</taxon>
        <taxon>Liliopsida</taxon>
        <taxon>Zingiberales</taxon>
        <taxon>Musaceae</taxon>
        <taxon>Musa</taxon>
    </lineage>
</organism>
<dbReference type="PIRSF" id="PIRSF009193">
    <property type="entry name" value="UCP009193"/>
    <property type="match status" value="1"/>
</dbReference>
<evidence type="ECO:0000313" key="2">
    <source>
        <dbReference type="EMBL" id="THU64942.1"/>
    </source>
</evidence>
<dbReference type="InterPro" id="IPR016549">
    <property type="entry name" value="UCP009193"/>
</dbReference>
<name>A0A4S8JS71_MUSBA</name>
<keyword evidence="3" id="KW-1185">Reference proteome</keyword>
<dbReference type="AlphaFoldDB" id="A0A4S8JS71"/>
<dbReference type="Proteomes" id="UP000317650">
    <property type="component" value="Chromosome 1"/>
</dbReference>
<comment type="caution">
    <text evidence="2">The sequence shown here is derived from an EMBL/GenBank/DDBJ whole genome shotgun (WGS) entry which is preliminary data.</text>
</comment>
<evidence type="ECO:0000313" key="3">
    <source>
        <dbReference type="Proteomes" id="UP000317650"/>
    </source>
</evidence>
<feature type="compositionally biased region" description="Polar residues" evidence="1">
    <location>
        <begin position="197"/>
        <end position="223"/>
    </location>
</feature>
<evidence type="ECO:0000256" key="1">
    <source>
        <dbReference type="SAM" id="MobiDB-lite"/>
    </source>
</evidence>